<evidence type="ECO:0000313" key="3">
    <source>
        <dbReference type="EMBL" id="KAA3531907.1"/>
    </source>
</evidence>
<dbReference type="Proteomes" id="UP000440716">
    <property type="component" value="Unassembled WGS sequence"/>
</dbReference>
<dbReference type="AlphaFoldDB" id="A0A368NZ74"/>
<dbReference type="InterPro" id="IPR025565">
    <property type="entry name" value="DUF4328"/>
</dbReference>
<accession>A0A368NZ74</accession>
<evidence type="ECO:0000256" key="1">
    <source>
        <dbReference type="SAM" id="Phobius"/>
    </source>
</evidence>
<evidence type="ECO:0000313" key="6">
    <source>
        <dbReference type="Proteomes" id="UP000440716"/>
    </source>
</evidence>
<dbReference type="EMBL" id="QUSG01000001">
    <property type="protein sequence ID" value="KAA3531907.1"/>
    <property type="molecule type" value="Genomic_DNA"/>
</dbReference>
<dbReference type="EMBL" id="WPHU01000006">
    <property type="protein sequence ID" value="MVA57594.1"/>
    <property type="molecule type" value="Genomic_DNA"/>
</dbReference>
<keyword evidence="1" id="KW-0812">Transmembrane</keyword>
<feature type="domain" description="DUF4328" evidence="2">
    <location>
        <begin position="66"/>
        <end position="212"/>
    </location>
</feature>
<keyword evidence="1" id="KW-1133">Transmembrane helix</keyword>
<name>A0A368NZ74_AGRVI</name>
<evidence type="ECO:0000313" key="4">
    <source>
        <dbReference type="EMBL" id="MVA57594.1"/>
    </source>
</evidence>
<dbReference type="Proteomes" id="UP000436911">
    <property type="component" value="Unassembled WGS sequence"/>
</dbReference>
<feature type="transmembrane region" description="Helical" evidence="1">
    <location>
        <begin position="163"/>
        <end position="181"/>
    </location>
</feature>
<feature type="transmembrane region" description="Helical" evidence="1">
    <location>
        <begin position="73"/>
        <end position="96"/>
    </location>
</feature>
<comment type="caution">
    <text evidence="4">The sequence shown here is derived from an EMBL/GenBank/DDBJ whole genome shotgun (WGS) entry which is preliminary data.</text>
</comment>
<protein>
    <submittedName>
        <fullName evidence="4">DUF4328 domain-containing protein</fullName>
    </submittedName>
</protein>
<reference evidence="4 6" key="2">
    <citation type="submission" date="2019-12" db="EMBL/GenBank/DDBJ databases">
        <title>Whole-genome sequencing of Allorhizobium vitis.</title>
        <authorList>
            <person name="Gan H.M."/>
            <person name="Szegedi E."/>
            <person name="Burr T."/>
            <person name="Savka M.A."/>
        </authorList>
    </citation>
    <scope>NUCLEOTIDE SEQUENCE [LARGE SCALE GENOMIC DNA]</scope>
    <source>
        <strain evidence="4 6">CG415</strain>
    </source>
</reference>
<sequence>MTLDTLLRRMTWMRRGWLILAALCGVFYFILVPFFLYTAWVQYVVAATGFATYTGVTSWLAQGVGRWAAFIEIGAVVFRVASACFWLAWLWFAVHFAARLSPDAPPRLGPWVSVICWFVPIIKYIFPQVVMMEIARITMRDDHAPPEGQAPDHDLPALNVRDLYWLVPSILVCNLVSLTVMNVVSQAVADQLQFSAHSQHILHLAAAGGVASLLSLLAMDAYARTMAKAQETRLARLFLDRDLPEA</sequence>
<feature type="transmembrane region" description="Helical" evidence="1">
    <location>
        <begin position="108"/>
        <end position="126"/>
    </location>
</feature>
<dbReference type="RefSeq" id="WP_060719144.1">
    <property type="nucleotide sequence ID" value="NZ_CP055265.1"/>
</dbReference>
<dbReference type="Pfam" id="PF14219">
    <property type="entry name" value="DUF4328"/>
    <property type="match status" value="1"/>
</dbReference>
<feature type="transmembrane region" description="Helical" evidence="1">
    <location>
        <begin position="201"/>
        <end position="223"/>
    </location>
</feature>
<reference evidence="3 5" key="1">
    <citation type="submission" date="2018-08" db="EMBL/GenBank/DDBJ databases">
        <title>Genome sequencing of Agrobacterium vitis strain ICMP 10754.</title>
        <authorList>
            <person name="Visnovsky S.B."/>
            <person name="Pitman A.R."/>
        </authorList>
    </citation>
    <scope>NUCLEOTIDE SEQUENCE [LARGE SCALE GENOMIC DNA]</scope>
    <source>
        <strain evidence="3 5">ICMP 10754</strain>
    </source>
</reference>
<feature type="transmembrane region" description="Helical" evidence="1">
    <location>
        <begin position="43"/>
        <end position="61"/>
    </location>
</feature>
<evidence type="ECO:0000259" key="2">
    <source>
        <dbReference type="Pfam" id="PF14219"/>
    </source>
</evidence>
<organism evidence="4 6">
    <name type="scientific">Agrobacterium vitis</name>
    <name type="common">Rhizobium vitis</name>
    <dbReference type="NCBI Taxonomy" id="373"/>
    <lineage>
        <taxon>Bacteria</taxon>
        <taxon>Pseudomonadati</taxon>
        <taxon>Pseudomonadota</taxon>
        <taxon>Alphaproteobacteria</taxon>
        <taxon>Hyphomicrobiales</taxon>
        <taxon>Rhizobiaceae</taxon>
        <taxon>Rhizobium/Agrobacterium group</taxon>
        <taxon>Agrobacterium</taxon>
    </lineage>
</organism>
<feature type="transmembrane region" description="Helical" evidence="1">
    <location>
        <begin position="17"/>
        <end position="37"/>
    </location>
</feature>
<keyword evidence="1" id="KW-0472">Membrane</keyword>
<gene>
    <name evidence="3" type="ORF">DXT89_00545</name>
    <name evidence="4" type="ORF">GOZ88_15935</name>
</gene>
<evidence type="ECO:0000313" key="5">
    <source>
        <dbReference type="Proteomes" id="UP000436911"/>
    </source>
</evidence>
<dbReference type="OrthoDB" id="8292965at2"/>
<proteinExistence type="predicted"/>
<dbReference type="GeneID" id="60681761"/>